<evidence type="ECO:0000256" key="8">
    <source>
        <dbReference type="ARBA" id="ARBA00048248"/>
    </source>
</evidence>
<dbReference type="Gene3D" id="1.10.240.10">
    <property type="entry name" value="Tyrosyl-Transfer RNA Synthetase"/>
    <property type="match status" value="1"/>
</dbReference>
<evidence type="ECO:0000256" key="1">
    <source>
        <dbReference type="ARBA" id="ARBA00013160"/>
    </source>
</evidence>
<dbReference type="Gene3D" id="3.40.50.620">
    <property type="entry name" value="HUPs"/>
    <property type="match status" value="1"/>
</dbReference>
<dbReference type="InterPro" id="IPR002942">
    <property type="entry name" value="S4_RNA-bd"/>
</dbReference>
<keyword evidence="7 11" id="KW-0030">Aminoacyl-tRNA synthetase</keyword>
<evidence type="ECO:0000256" key="6">
    <source>
        <dbReference type="ARBA" id="ARBA00022917"/>
    </source>
</evidence>
<comment type="caution">
    <text evidence="13">The sequence shown here is derived from an EMBL/GenBank/DDBJ whole genome shotgun (WGS) entry which is preliminary data.</text>
</comment>
<dbReference type="SMART" id="SM00363">
    <property type="entry name" value="S4"/>
    <property type="match status" value="1"/>
</dbReference>
<protein>
    <recommendedName>
        <fullName evidence="1 9">Tyrosine--tRNA ligase</fullName>
        <ecNumber evidence="1 9">6.1.1.1</ecNumber>
    </recommendedName>
</protein>
<keyword evidence="4 11" id="KW-0067">ATP-binding</keyword>
<evidence type="ECO:0000256" key="2">
    <source>
        <dbReference type="ARBA" id="ARBA00022598"/>
    </source>
</evidence>
<comment type="similarity">
    <text evidence="11">Belongs to the class-I aminoacyl-tRNA synthetase family.</text>
</comment>
<dbReference type="NCBIfam" id="TIGR00234">
    <property type="entry name" value="tyrS"/>
    <property type="match status" value="1"/>
</dbReference>
<dbReference type="InterPro" id="IPR002305">
    <property type="entry name" value="aa-tRNA-synth_Ic"/>
</dbReference>
<dbReference type="PANTHER" id="PTHR11766:SF1">
    <property type="entry name" value="TYROSINE--TRNA LIGASE"/>
    <property type="match status" value="1"/>
</dbReference>
<dbReference type="EMBL" id="DRVY01000026">
    <property type="protein sequence ID" value="HHR92059.1"/>
    <property type="molecule type" value="Genomic_DNA"/>
</dbReference>
<dbReference type="PANTHER" id="PTHR11766">
    <property type="entry name" value="TYROSYL-TRNA SYNTHETASE"/>
    <property type="match status" value="1"/>
</dbReference>
<dbReference type="EC" id="6.1.1.1" evidence="1 9"/>
<proteinExistence type="inferred from homology"/>
<reference evidence="13" key="1">
    <citation type="journal article" date="2020" name="mSystems">
        <title>Genome- and Community-Level Interaction Insights into Carbon Utilization and Element Cycling Functions of Hydrothermarchaeota in Hydrothermal Sediment.</title>
        <authorList>
            <person name="Zhou Z."/>
            <person name="Liu Y."/>
            <person name="Xu W."/>
            <person name="Pan J."/>
            <person name="Luo Z.H."/>
            <person name="Li M."/>
        </authorList>
    </citation>
    <scope>NUCLEOTIDE SEQUENCE [LARGE SCALE GENOMIC DNA]</scope>
    <source>
        <strain evidence="13">SpSt-1042</strain>
    </source>
</reference>
<dbReference type="PRINTS" id="PR01040">
    <property type="entry name" value="TRNASYNTHTYR"/>
</dbReference>
<dbReference type="AlphaFoldDB" id="A0A7C5Z364"/>
<feature type="domain" description="RNA-binding S4" evidence="12">
    <location>
        <begin position="339"/>
        <end position="402"/>
    </location>
</feature>
<accession>A0A7C5Z364</accession>
<dbReference type="InterPro" id="IPR024088">
    <property type="entry name" value="Tyr-tRNA-ligase_bac-type"/>
</dbReference>
<dbReference type="GO" id="GO:0006437">
    <property type="term" value="P:tyrosyl-tRNA aminoacylation"/>
    <property type="evidence" value="ECO:0007669"/>
    <property type="project" value="UniProtKB-UniRule"/>
</dbReference>
<dbReference type="PROSITE" id="PS50889">
    <property type="entry name" value="S4"/>
    <property type="match status" value="1"/>
</dbReference>
<evidence type="ECO:0000256" key="11">
    <source>
        <dbReference type="RuleBase" id="RU363036"/>
    </source>
</evidence>
<dbReference type="SUPFAM" id="SSF52374">
    <property type="entry name" value="Nucleotidylyl transferase"/>
    <property type="match status" value="1"/>
</dbReference>
<evidence type="ECO:0000256" key="10">
    <source>
        <dbReference type="PROSITE-ProRule" id="PRU00182"/>
    </source>
</evidence>
<dbReference type="GO" id="GO:0005829">
    <property type="term" value="C:cytosol"/>
    <property type="evidence" value="ECO:0007669"/>
    <property type="project" value="TreeGrafter"/>
</dbReference>
<evidence type="ECO:0000256" key="9">
    <source>
        <dbReference type="NCBIfam" id="TIGR00234"/>
    </source>
</evidence>
<dbReference type="Pfam" id="PF22421">
    <property type="entry name" value="SYY_C-terminal"/>
    <property type="match status" value="1"/>
</dbReference>
<dbReference type="InterPro" id="IPR002307">
    <property type="entry name" value="Tyr-tRNA-ligase"/>
</dbReference>
<dbReference type="Pfam" id="PF00579">
    <property type="entry name" value="tRNA-synt_1b"/>
    <property type="match status" value="1"/>
</dbReference>
<dbReference type="InterPro" id="IPR014729">
    <property type="entry name" value="Rossmann-like_a/b/a_fold"/>
</dbReference>
<dbReference type="GO" id="GO:0003723">
    <property type="term" value="F:RNA binding"/>
    <property type="evidence" value="ECO:0007669"/>
    <property type="project" value="UniProtKB-KW"/>
</dbReference>
<dbReference type="GO" id="GO:0004831">
    <property type="term" value="F:tyrosine-tRNA ligase activity"/>
    <property type="evidence" value="ECO:0007669"/>
    <property type="project" value="UniProtKB-UniRule"/>
</dbReference>
<dbReference type="CDD" id="cd00165">
    <property type="entry name" value="S4"/>
    <property type="match status" value="1"/>
</dbReference>
<dbReference type="CDD" id="cd00805">
    <property type="entry name" value="TyrRS_core"/>
    <property type="match status" value="1"/>
</dbReference>
<dbReference type="Gene3D" id="3.10.290.10">
    <property type="entry name" value="RNA-binding S4 domain"/>
    <property type="match status" value="1"/>
</dbReference>
<sequence length="402" mass="45993">MDKKERVEQFLKRGIAEIYPSKELFKKVLLSNKKLSIYIGVDATGPEIHIGHAVGLWKLRELQEMGHQIILLIGDFTGMIGDPSGRDTTRKPLTKEQTRENAKKYKEQVSKILAFKNTKNPAKIVYNSKWLSKVSLSELLKLASNFTFQQFIERDMFQKRIKEGKPIFLHELLYPLMQAYDGFSLKVDAELGGTDQTFNMLIGRELINKLLKKEKFVITVPLLTGLDGRKMSKSYFNTIPIRDLPNDMFAKVMSVKDSLIPEYFELATNVEENLISEVKADISNGKNQFEWKKRLAFEVVKRYHGEKSAKKAEIWFVNTIQNKQFPSDAKRVYISKKSLNIIDLLTSIGAVSTKSEAKRIVTQGGVDINGNQVKDKNEIIKIGKDIKVKVGKHKFYIISVKK</sequence>
<evidence type="ECO:0000256" key="7">
    <source>
        <dbReference type="ARBA" id="ARBA00023146"/>
    </source>
</evidence>
<dbReference type="SUPFAM" id="SSF55174">
    <property type="entry name" value="Alpha-L RNA-binding motif"/>
    <property type="match status" value="1"/>
</dbReference>
<keyword evidence="5 10" id="KW-0694">RNA-binding</keyword>
<gene>
    <name evidence="13" type="ORF">ENL96_00905</name>
</gene>
<evidence type="ECO:0000256" key="5">
    <source>
        <dbReference type="ARBA" id="ARBA00022884"/>
    </source>
</evidence>
<evidence type="ECO:0000256" key="4">
    <source>
        <dbReference type="ARBA" id="ARBA00022840"/>
    </source>
</evidence>
<evidence type="ECO:0000313" key="13">
    <source>
        <dbReference type="EMBL" id="HHR92059.1"/>
    </source>
</evidence>
<dbReference type="InterPro" id="IPR036986">
    <property type="entry name" value="S4_RNA-bd_sf"/>
</dbReference>
<keyword evidence="6 11" id="KW-0648">Protein biosynthesis</keyword>
<keyword evidence="2 11" id="KW-0436">Ligase</keyword>
<comment type="catalytic activity">
    <reaction evidence="8">
        <text>tRNA(Tyr) + L-tyrosine + ATP = L-tyrosyl-tRNA(Tyr) + AMP + diphosphate + H(+)</text>
        <dbReference type="Rhea" id="RHEA:10220"/>
        <dbReference type="Rhea" id="RHEA-COMP:9706"/>
        <dbReference type="Rhea" id="RHEA-COMP:9707"/>
        <dbReference type="ChEBI" id="CHEBI:15378"/>
        <dbReference type="ChEBI" id="CHEBI:30616"/>
        <dbReference type="ChEBI" id="CHEBI:33019"/>
        <dbReference type="ChEBI" id="CHEBI:58315"/>
        <dbReference type="ChEBI" id="CHEBI:78442"/>
        <dbReference type="ChEBI" id="CHEBI:78536"/>
        <dbReference type="ChEBI" id="CHEBI:456215"/>
        <dbReference type="EC" id="6.1.1.1"/>
    </reaction>
</comment>
<dbReference type="GO" id="GO:0005524">
    <property type="term" value="F:ATP binding"/>
    <property type="evidence" value="ECO:0007669"/>
    <property type="project" value="UniProtKB-KW"/>
</dbReference>
<evidence type="ECO:0000259" key="12">
    <source>
        <dbReference type="SMART" id="SM00363"/>
    </source>
</evidence>
<dbReference type="InterPro" id="IPR054608">
    <property type="entry name" value="SYY-like_C"/>
</dbReference>
<keyword evidence="3 11" id="KW-0547">Nucleotide-binding</keyword>
<organism evidence="13">
    <name type="scientific">candidate division CPR3 bacterium</name>
    <dbReference type="NCBI Taxonomy" id="2268181"/>
    <lineage>
        <taxon>Bacteria</taxon>
        <taxon>Bacteria division CPR3</taxon>
    </lineage>
</organism>
<evidence type="ECO:0000256" key="3">
    <source>
        <dbReference type="ARBA" id="ARBA00022741"/>
    </source>
</evidence>
<name>A0A7C5Z364_UNCC3</name>